<evidence type="ECO:0000313" key="2">
    <source>
        <dbReference type="Proteomes" id="UP000525652"/>
    </source>
</evidence>
<dbReference type="AlphaFoldDB" id="A0A7X1B004"/>
<comment type="caution">
    <text evidence="1">The sequence shown here is derived from an EMBL/GenBank/DDBJ whole genome shotgun (WGS) entry which is preliminary data.</text>
</comment>
<name>A0A7X1B004_9BACT</name>
<dbReference type="RefSeq" id="WP_354587701.1">
    <property type="nucleotide sequence ID" value="NZ_JBEPNX010000001.1"/>
</dbReference>
<dbReference type="Proteomes" id="UP000525652">
    <property type="component" value="Unassembled WGS sequence"/>
</dbReference>
<organism evidence="1 2">
    <name type="scientific">Puniceicoccus vermicola</name>
    <dbReference type="NCBI Taxonomy" id="388746"/>
    <lineage>
        <taxon>Bacteria</taxon>
        <taxon>Pseudomonadati</taxon>
        <taxon>Verrucomicrobiota</taxon>
        <taxon>Opitutia</taxon>
        <taxon>Puniceicoccales</taxon>
        <taxon>Puniceicoccaceae</taxon>
        <taxon>Puniceicoccus</taxon>
    </lineage>
</organism>
<evidence type="ECO:0000313" key="1">
    <source>
        <dbReference type="EMBL" id="MBC2601980.1"/>
    </source>
</evidence>
<keyword evidence="2" id="KW-1185">Reference proteome</keyword>
<protein>
    <submittedName>
        <fullName evidence="1">Uncharacterized protein</fullName>
    </submittedName>
</protein>
<dbReference type="EMBL" id="JACHVA010000080">
    <property type="protein sequence ID" value="MBC2601980.1"/>
    <property type="molecule type" value="Genomic_DNA"/>
</dbReference>
<reference evidence="1 2" key="1">
    <citation type="submission" date="2020-07" db="EMBL/GenBank/DDBJ databases">
        <authorList>
            <person name="Feng X."/>
        </authorList>
    </citation>
    <scope>NUCLEOTIDE SEQUENCE [LARGE SCALE GENOMIC DNA]</scope>
    <source>
        <strain evidence="1 2">JCM14086</strain>
    </source>
</reference>
<accession>A0A7X1B004</accession>
<sequence>MRQKIFRRGGMAEHVKMTSARSLDGSTVSRRLAKVSKEQLEAVGECLLGPIGDRSSNPGGYYRGYRTVGIGWDMLYVDQQQSDC</sequence>
<gene>
    <name evidence="1" type="ORF">H5P30_09320</name>
</gene>
<proteinExistence type="predicted"/>